<feature type="compositionally biased region" description="Basic and acidic residues" evidence="1">
    <location>
        <begin position="35"/>
        <end position="44"/>
    </location>
</feature>
<dbReference type="EMBL" id="JH719942">
    <property type="protein sequence ID" value="EJF53775.1"/>
    <property type="molecule type" value="Genomic_DNA"/>
</dbReference>
<dbReference type="HOGENOM" id="CLU_1601545_0_0_10"/>
<organism evidence="2 3">
    <name type="scientific">Saprospira grandis DSM 2844</name>
    <dbReference type="NCBI Taxonomy" id="694433"/>
    <lineage>
        <taxon>Bacteria</taxon>
        <taxon>Pseudomonadati</taxon>
        <taxon>Bacteroidota</taxon>
        <taxon>Saprospiria</taxon>
        <taxon>Saprospirales</taxon>
        <taxon>Saprospiraceae</taxon>
        <taxon>Saprospira</taxon>
    </lineage>
</organism>
<accession>J1I4W1</accession>
<evidence type="ECO:0000313" key="3">
    <source>
        <dbReference type="Proteomes" id="UP000005113"/>
    </source>
</evidence>
<sequence>MRAWAKSAVSLSPASPRDSLGNPAEGWVGGDILANEERSDEYRLKGRTKRPKPKDLKQQKKWSGPALRRGGRRPDQSRQRRLQGRTKSEPRSIAAASKAGRGPQKIIIGPQKNASFCRAGVFYSPFQFGLSLLKKVYMPIRKVVVGRKDLELPILDFILDDAGVGG</sequence>
<gene>
    <name evidence="2" type="ORF">SapgrDRAFT_2090</name>
</gene>
<name>J1I4W1_9BACT</name>
<dbReference type="AlphaFoldDB" id="J1I4W1"/>
<dbReference type="Proteomes" id="UP000005113">
    <property type="component" value="Unassembled WGS sequence"/>
</dbReference>
<reference evidence="3" key="1">
    <citation type="journal article" date="2012" name="Stand. Genomic Sci.">
        <title>Permanent draft genome sequence of the gliding predator Saprospira grandis strain Sa g1 (= HR1).</title>
        <authorList>
            <person name="Mavromatis K."/>
            <person name="Chertkov O."/>
            <person name="Lapidus A."/>
            <person name="Nolan M."/>
            <person name="Lucas S."/>
            <person name="Tice H."/>
            <person name="Del Rio T.G."/>
            <person name="Cheng J.F."/>
            <person name="Han C."/>
            <person name="Tapia R."/>
            <person name="Bruce D."/>
            <person name="Goodwin L.A."/>
            <person name="Pitluck S."/>
            <person name="Huntemann M."/>
            <person name="Liolios K."/>
            <person name="Pagani I."/>
            <person name="Ivanova N."/>
            <person name="Mikhailova N."/>
            <person name="Pati A."/>
            <person name="Chen A."/>
            <person name="Palaniappan K."/>
            <person name="Land M."/>
            <person name="Brambilla E.M."/>
            <person name="Rohde M."/>
            <person name="Spring S."/>
            <person name="Goker M."/>
            <person name="Detter J.C."/>
            <person name="Bristow J."/>
            <person name="Eisen J.A."/>
            <person name="Markowitz V."/>
            <person name="Hugenholtz P."/>
            <person name="Kyrpides N.C."/>
            <person name="Klenk H.P."/>
            <person name="Woyke T."/>
        </authorList>
    </citation>
    <scope>NUCLEOTIDE SEQUENCE [LARGE SCALE GENOMIC DNA]</scope>
    <source>
        <strain evidence="3">DSM 2844</strain>
    </source>
</reference>
<feature type="region of interest" description="Disordered" evidence="1">
    <location>
        <begin position="1"/>
        <end position="102"/>
    </location>
</feature>
<protein>
    <submittedName>
        <fullName evidence="2">Uncharacterized protein</fullName>
    </submittedName>
</protein>
<proteinExistence type="predicted"/>
<evidence type="ECO:0000256" key="1">
    <source>
        <dbReference type="SAM" id="MobiDB-lite"/>
    </source>
</evidence>
<evidence type="ECO:0000313" key="2">
    <source>
        <dbReference type="EMBL" id="EJF53775.1"/>
    </source>
</evidence>